<comment type="caution">
    <text evidence="1">The sequence shown here is derived from an EMBL/GenBank/DDBJ whole genome shotgun (WGS) entry which is preliminary data.</text>
</comment>
<accession>A0ABR9XKY9</accession>
<evidence type="ECO:0000313" key="1">
    <source>
        <dbReference type="EMBL" id="MBE9667633.1"/>
    </source>
</evidence>
<dbReference type="EMBL" id="JADFFM010000002">
    <property type="protein sequence ID" value="MBE9667633.1"/>
    <property type="molecule type" value="Genomic_DNA"/>
</dbReference>
<evidence type="ECO:0000313" key="2">
    <source>
        <dbReference type="Proteomes" id="UP000632774"/>
    </source>
</evidence>
<keyword evidence="2" id="KW-1185">Reference proteome</keyword>
<gene>
    <name evidence="1" type="ORF">IRJ18_14765</name>
</gene>
<sequence>MSGNKKAKTLLKVLAVQFPLVEINFDLEDQKRCFGKGLLICTDAVISLVTAQGYEGEVLEQLNLINPNLA</sequence>
<dbReference type="Proteomes" id="UP000632774">
    <property type="component" value="Unassembled WGS sequence"/>
</dbReference>
<organism evidence="1 2">
    <name type="scientific">Mucilaginibacter boryungensis</name>
    <dbReference type="NCBI Taxonomy" id="768480"/>
    <lineage>
        <taxon>Bacteria</taxon>
        <taxon>Pseudomonadati</taxon>
        <taxon>Bacteroidota</taxon>
        <taxon>Sphingobacteriia</taxon>
        <taxon>Sphingobacteriales</taxon>
        <taxon>Sphingobacteriaceae</taxon>
        <taxon>Mucilaginibacter</taxon>
    </lineage>
</organism>
<protein>
    <submittedName>
        <fullName evidence="1">Uncharacterized protein</fullName>
    </submittedName>
</protein>
<reference evidence="1 2" key="1">
    <citation type="submission" date="2020-10" db="EMBL/GenBank/DDBJ databases">
        <title>Mucilaginibacter mali sp. nov., isolated from rhizosphere soil of apple orchard.</title>
        <authorList>
            <person name="Lee J.-S."/>
            <person name="Kim H.S."/>
            <person name="Kim J.-S."/>
        </authorList>
    </citation>
    <scope>NUCLEOTIDE SEQUENCE [LARGE SCALE GENOMIC DNA]</scope>
    <source>
        <strain evidence="1 2">KCTC 23157</strain>
    </source>
</reference>
<dbReference type="RefSeq" id="WP_194107089.1">
    <property type="nucleotide sequence ID" value="NZ_JADFFM010000002.1"/>
</dbReference>
<proteinExistence type="predicted"/>
<name>A0ABR9XKY9_9SPHI</name>